<dbReference type="InterPro" id="IPR036388">
    <property type="entry name" value="WH-like_DNA-bd_sf"/>
</dbReference>
<keyword evidence="2 9" id="KW-0963">Cytoplasm</keyword>
<evidence type="ECO:0000256" key="2">
    <source>
        <dbReference type="ARBA" id="ARBA00022490"/>
    </source>
</evidence>
<dbReference type="EMBL" id="JABXJJ020000052">
    <property type="protein sequence ID" value="MDI5973790.1"/>
    <property type="molecule type" value="Genomic_DNA"/>
</dbReference>
<keyword evidence="3 10" id="KW-0597">Phosphoprotein</keyword>
<dbReference type="GO" id="GO:0000156">
    <property type="term" value="F:phosphorelay response regulator activity"/>
    <property type="evidence" value="ECO:0007669"/>
    <property type="project" value="TreeGrafter"/>
</dbReference>
<dbReference type="PANTHER" id="PTHR45526">
    <property type="entry name" value="TRANSCRIPTIONAL REGULATORY PROTEIN DPIA"/>
    <property type="match status" value="1"/>
</dbReference>
<dbReference type="SUPFAM" id="SSF52172">
    <property type="entry name" value="CheY-like"/>
    <property type="match status" value="1"/>
</dbReference>
<dbReference type="SUPFAM" id="SSF46785">
    <property type="entry name" value="Winged helix' DNA-binding domain"/>
    <property type="match status" value="1"/>
</dbReference>
<evidence type="ECO:0000256" key="10">
    <source>
        <dbReference type="PROSITE-ProRule" id="PRU00169"/>
    </source>
</evidence>
<dbReference type="SMART" id="SM00448">
    <property type="entry name" value="REC"/>
    <property type="match status" value="1"/>
</dbReference>
<name>A0AA90HDM1_9ACTN</name>
<evidence type="ECO:0000256" key="5">
    <source>
        <dbReference type="ARBA" id="ARBA00023015"/>
    </source>
</evidence>
<evidence type="ECO:0000256" key="8">
    <source>
        <dbReference type="ARBA" id="ARBA00023163"/>
    </source>
</evidence>
<dbReference type="PANTHER" id="PTHR45526:SF1">
    <property type="entry name" value="TRANSCRIPTIONAL REGULATORY PROTEIN DCUR-RELATED"/>
    <property type="match status" value="1"/>
</dbReference>
<comment type="subcellular location">
    <subcellularLocation>
        <location evidence="1 9">Cytoplasm</location>
    </subcellularLocation>
</comment>
<dbReference type="Proteomes" id="UP001156398">
    <property type="component" value="Unassembled WGS sequence"/>
</dbReference>
<dbReference type="AlphaFoldDB" id="A0AA90HDM1"/>
<keyword evidence="8 9" id="KW-0804">Transcription</keyword>
<dbReference type="Gene3D" id="3.40.50.2300">
    <property type="match status" value="1"/>
</dbReference>
<accession>A0AA90HDM1</accession>
<dbReference type="Pfam" id="PF09339">
    <property type="entry name" value="HTH_IclR"/>
    <property type="match status" value="1"/>
</dbReference>
<reference evidence="13 14" key="1">
    <citation type="submission" date="2023-05" db="EMBL/GenBank/DDBJ databases">
        <title>Streptantibioticus silvisoli sp. nov., acidotolerant actinomycetes 1 from pine litter.</title>
        <authorList>
            <person name="Swiecimska M."/>
            <person name="Golinska P."/>
            <person name="Sangal V."/>
            <person name="Wachnowicz B."/>
            <person name="Goodfellow M."/>
        </authorList>
    </citation>
    <scope>NUCLEOTIDE SEQUENCE</scope>
    <source>
        <strain evidence="13">SL13</strain>
        <strain evidence="12 14">SL54</strain>
    </source>
</reference>
<keyword evidence="6 9" id="KW-0238">DNA-binding</keyword>
<dbReference type="GO" id="GO:0003700">
    <property type="term" value="F:DNA-binding transcription factor activity"/>
    <property type="evidence" value="ECO:0007669"/>
    <property type="project" value="InterPro"/>
</dbReference>
<evidence type="ECO:0000256" key="4">
    <source>
        <dbReference type="ARBA" id="ARBA00023012"/>
    </source>
</evidence>
<evidence type="ECO:0000259" key="11">
    <source>
        <dbReference type="PROSITE" id="PS50110"/>
    </source>
</evidence>
<evidence type="ECO:0000256" key="3">
    <source>
        <dbReference type="ARBA" id="ARBA00022553"/>
    </source>
</evidence>
<dbReference type="FunFam" id="3.40.50.2300:FF:000057">
    <property type="entry name" value="Transcriptional regulatory protein"/>
    <property type="match status" value="1"/>
</dbReference>
<sequence length="225" mass="24993">MIDVLIVDDDFYVAEINSAYLSRIPGFRVVGQAHTAAEALAVIERGGTDLVLLDHYLPDETGLSLVRRLHQHHHEVDVIMVTASRDAADVRAALRCGVLQYLLKPFTFQTLRAKLEAYAQLRTALDGIEESEELGQDRMDGIFGTFRAPARVTPRSKGFSAPTAELVRQVLLRAAQPLSAREVADRAGLSRSTAQRYLKHLEKTGCARLTLKYGDAGRPEHHYEC</sequence>
<dbReference type="PROSITE" id="PS50110">
    <property type="entry name" value="RESPONSE_REGULATORY"/>
    <property type="match status" value="1"/>
</dbReference>
<keyword evidence="5 9" id="KW-0805">Transcription regulation</keyword>
<dbReference type="GO" id="GO:0005737">
    <property type="term" value="C:cytoplasm"/>
    <property type="evidence" value="ECO:0007669"/>
    <property type="project" value="UniProtKB-SubCell"/>
</dbReference>
<gene>
    <name evidence="12" type="ORF">POF43_028025</name>
    <name evidence="13" type="ORF">POF50_031380</name>
</gene>
<dbReference type="InterPro" id="IPR005471">
    <property type="entry name" value="Tscrpt_reg_IclR_N"/>
</dbReference>
<proteinExistence type="predicted"/>
<evidence type="ECO:0000313" key="14">
    <source>
        <dbReference type="Proteomes" id="UP001156398"/>
    </source>
</evidence>
<dbReference type="Pfam" id="PF00072">
    <property type="entry name" value="Response_reg"/>
    <property type="match status" value="1"/>
</dbReference>
<dbReference type="GO" id="GO:0003677">
    <property type="term" value="F:DNA binding"/>
    <property type="evidence" value="ECO:0007669"/>
    <property type="project" value="UniProtKB-KW"/>
</dbReference>
<dbReference type="Gene3D" id="1.10.10.10">
    <property type="entry name" value="Winged helix-like DNA-binding domain superfamily/Winged helix DNA-binding domain"/>
    <property type="match status" value="1"/>
</dbReference>
<evidence type="ECO:0000256" key="6">
    <source>
        <dbReference type="ARBA" id="ARBA00023125"/>
    </source>
</evidence>
<dbReference type="InterPro" id="IPR024187">
    <property type="entry name" value="Sig_transdc_resp-reg_cit/mal"/>
</dbReference>
<dbReference type="InterPro" id="IPR001789">
    <property type="entry name" value="Sig_transdc_resp-reg_receiver"/>
</dbReference>
<evidence type="ECO:0000256" key="7">
    <source>
        <dbReference type="ARBA" id="ARBA00023159"/>
    </source>
</evidence>
<protein>
    <recommendedName>
        <fullName evidence="9">Transcriptional regulatory protein</fullName>
    </recommendedName>
</protein>
<evidence type="ECO:0000313" key="12">
    <source>
        <dbReference type="EMBL" id="MDI5966528.1"/>
    </source>
</evidence>
<evidence type="ECO:0000256" key="1">
    <source>
        <dbReference type="ARBA" id="ARBA00004496"/>
    </source>
</evidence>
<dbReference type="CDD" id="cd19925">
    <property type="entry name" value="REC_citrate_TCS"/>
    <property type="match status" value="1"/>
</dbReference>
<dbReference type="InterPro" id="IPR036390">
    <property type="entry name" value="WH_DNA-bd_sf"/>
</dbReference>
<feature type="modified residue" description="4-aspartylphosphate" evidence="10">
    <location>
        <position position="54"/>
    </location>
</feature>
<comment type="caution">
    <text evidence="13">The sequence shown here is derived from an EMBL/GenBank/DDBJ whole genome shotgun (WGS) entry which is preliminary data.</text>
</comment>
<dbReference type="InterPro" id="IPR051271">
    <property type="entry name" value="2C-system_Tx_regulators"/>
</dbReference>
<organism evidence="13">
    <name type="scientific">Streptantibioticus silvisoli</name>
    <dbReference type="NCBI Taxonomy" id="2705255"/>
    <lineage>
        <taxon>Bacteria</taxon>
        <taxon>Bacillati</taxon>
        <taxon>Actinomycetota</taxon>
        <taxon>Actinomycetes</taxon>
        <taxon>Kitasatosporales</taxon>
        <taxon>Streptomycetaceae</taxon>
        <taxon>Streptantibioticus</taxon>
    </lineage>
</organism>
<keyword evidence="7 9" id="KW-0010">Activator</keyword>
<dbReference type="RefSeq" id="WP_271312627.1">
    <property type="nucleotide sequence ID" value="NZ_JAAGKO020000054.1"/>
</dbReference>
<keyword evidence="14" id="KW-1185">Reference proteome</keyword>
<dbReference type="EMBL" id="JAAGKO020000054">
    <property type="protein sequence ID" value="MDI5966528.1"/>
    <property type="molecule type" value="Genomic_DNA"/>
</dbReference>
<dbReference type="InterPro" id="IPR011006">
    <property type="entry name" value="CheY-like_superfamily"/>
</dbReference>
<feature type="domain" description="Response regulatory" evidence="11">
    <location>
        <begin position="3"/>
        <end position="119"/>
    </location>
</feature>
<evidence type="ECO:0000313" key="13">
    <source>
        <dbReference type="EMBL" id="MDI5973790.1"/>
    </source>
</evidence>
<keyword evidence="4 9" id="KW-0902">Two-component regulatory system</keyword>
<evidence type="ECO:0000256" key="9">
    <source>
        <dbReference type="PIRNR" id="PIRNR006171"/>
    </source>
</evidence>
<dbReference type="PIRSF" id="PIRSF006171">
    <property type="entry name" value="RR_citrat_malat"/>
    <property type="match status" value="1"/>
</dbReference>